<feature type="compositionally biased region" description="Gly residues" evidence="1">
    <location>
        <begin position="124"/>
        <end position="137"/>
    </location>
</feature>
<feature type="compositionally biased region" description="Low complexity" evidence="1">
    <location>
        <begin position="443"/>
        <end position="462"/>
    </location>
</feature>
<dbReference type="Proteomes" id="UP001176521">
    <property type="component" value="Unassembled WGS sequence"/>
</dbReference>
<feature type="region of interest" description="Disordered" evidence="1">
    <location>
        <begin position="191"/>
        <end position="508"/>
    </location>
</feature>
<feature type="compositionally biased region" description="Polar residues" evidence="1">
    <location>
        <begin position="746"/>
        <end position="760"/>
    </location>
</feature>
<feature type="compositionally biased region" description="Polar residues" evidence="1">
    <location>
        <begin position="396"/>
        <end position="408"/>
    </location>
</feature>
<evidence type="ECO:0000256" key="1">
    <source>
        <dbReference type="SAM" id="MobiDB-lite"/>
    </source>
</evidence>
<comment type="caution">
    <text evidence="2">The sequence shown here is derived from an EMBL/GenBank/DDBJ whole genome shotgun (WGS) entry which is preliminary data.</text>
</comment>
<feature type="compositionally biased region" description="Polar residues" evidence="1">
    <location>
        <begin position="704"/>
        <end position="719"/>
    </location>
</feature>
<sequence>MKSIIKRRKSNVQEQLPIQDRPREHIPAVPRPRSRLNDHVLRAPTPTRFSGAGWEEFLTNISTPQPPLTPLSQSPSTPNARLPGTRDTLNPIDDAFRSSLGPAFAAPQGTSQPGAAPAPDSLGGSAGPGRAGIGAGQGPRSPGGFTNAHMMPPSSPALTNALGSPIASPKQADRALYPAESRFPLGIASVAPRKAGDPFGLANSQPHEPNLPASRLPLAPSSPLRSPLSGPSSPLAGPDDAHGTGTEYGGGRGASAQNGRADRSRSSGKDPDQSDSVSVKSSVSSSSKKSRSISRFFKRNKANSNDWPDDILPAMPTTSKFAGFTGGSSSSPASGPNASPKSTRAKGAGPLSPPASYSSHPIGGPGAAGGGAVQQTPRQFGASPTASGPSAVPNGIVSSRATNGQNEAAPQGGARGPTTVDQGAGRFFTDRPGVESPPQTGRSTKTSTEQPPQSQPSVTTSPVKTAPAKHPTIVVPTSDSEVEQAPKSPAHLLPMSSPMLRTQSSQSSLRKLLADMNLPLVDDSTPIVTLSDVDGGKEERILEEGVRLPPSPSSAPPAARAGSVPNGTATAANAATPQASSAKSVVVDEDGTDSIAALHSMLGSFDMVTPFDAGLQLTQFGSDRKPEPVVVPTRPPHPDERVAQGLAGLPPQPTLLAAERTSGERRGSENSSTHSDAFRTPPELPGTPKIQTSTISSSETATAGQSPTATPTYSRTASIASIRRPMNAPPVMPNGSTANGRPAAGSSGSVKTTPPSSSIFQPGGGPMPNSRMTAAEPDLVSSQAEQQTSPRRVRVILPAPKPRPEGVALAELIWTHTSVSFVQRLISLLDFNDIKSLRQTSRAYRNALNTYPCKEIILRRFLGQVGYRSWARQKAKGAGQGAEQPAYVPDPIPLSFSDAEGFLLSHHLMSEYALVSQAYLRDPQAMDPRMLTLARATTRAYNRVLSRLRAQPLFAIPPQRNGTTDSSGVALNGTSDALPSPWKPGRAALFQVWVPCASGSWLSDEELTRCEAELFKAGIWNHLKRGDVVWDCALGEEGNMGRLIFDGQFLRDLSFTFDPIGHLPSWLNILSFSPAHFHGRIRSSTGAPVVFIDMTPFREQIGATLHLVQDSAETVSPNGTRYKVQRWMYRAKVKVTPGTIISNYGLDCVHIDWAGTITIETEGTIEHARDLITRCFGPNSNAQARLQLLQAINKGPLPPLSGEDKWSYSDKSEATSPFEIVRAKSKPGQLFVRPVIKAPQNI</sequence>
<keyword evidence="3" id="KW-1185">Reference proteome</keyword>
<gene>
    <name evidence="2" type="ORF">OC842_004649</name>
</gene>
<organism evidence="2 3">
    <name type="scientific">Tilletia horrida</name>
    <dbReference type="NCBI Taxonomy" id="155126"/>
    <lineage>
        <taxon>Eukaryota</taxon>
        <taxon>Fungi</taxon>
        <taxon>Dikarya</taxon>
        <taxon>Basidiomycota</taxon>
        <taxon>Ustilaginomycotina</taxon>
        <taxon>Exobasidiomycetes</taxon>
        <taxon>Tilletiales</taxon>
        <taxon>Tilletiaceae</taxon>
        <taxon>Tilletia</taxon>
    </lineage>
</organism>
<proteinExistence type="predicted"/>
<feature type="compositionally biased region" description="Low complexity" evidence="1">
    <location>
        <begin position="556"/>
        <end position="582"/>
    </location>
</feature>
<name>A0AAN6GBT1_9BASI</name>
<feature type="compositionally biased region" description="Polar residues" evidence="1">
    <location>
        <begin position="499"/>
        <end position="508"/>
    </location>
</feature>
<feature type="compositionally biased region" description="Low complexity" evidence="1">
    <location>
        <begin position="317"/>
        <end position="342"/>
    </location>
</feature>
<dbReference type="AlphaFoldDB" id="A0AAN6GBT1"/>
<feature type="compositionally biased region" description="Low complexity" evidence="1">
    <location>
        <begin position="211"/>
        <end position="238"/>
    </location>
</feature>
<evidence type="ECO:0000313" key="2">
    <source>
        <dbReference type="EMBL" id="KAK0528126.1"/>
    </source>
</evidence>
<dbReference type="EMBL" id="JAPDMQ010000284">
    <property type="protein sequence ID" value="KAK0528126.1"/>
    <property type="molecule type" value="Genomic_DNA"/>
</dbReference>
<feature type="compositionally biased region" description="Basic and acidic residues" evidence="1">
    <location>
        <begin position="260"/>
        <end position="272"/>
    </location>
</feature>
<reference evidence="2" key="1">
    <citation type="journal article" date="2023" name="PhytoFront">
        <title>Draft Genome Resources of Seven Strains of Tilletia horrida, Causal Agent of Kernel Smut of Rice.</title>
        <authorList>
            <person name="Khanal S."/>
            <person name="Antony Babu S."/>
            <person name="Zhou X.G."/>
        </authorList>
    </citation>
    <scope>NUCLEOTIDE SEQUENCE</scope>
    <source>
        <strain evidence="2">TX3</strain>
    </source>
</reference>
<protein>
    <submittedName>
        <fullName evidence="2">Uncharacterized protein</fullName>
    </submittedName>
</protein>
<feature type="compositionally biased region" description="Low complexity" evidence="1">
    <location>
        <begin position="274"/>
        <end position="287"/>
    </location>
</feature>
<feature type="compositionally biased region" description="Gly residues" evidence="1">
    <location>
        <begin position="363"/>
        <end position="372"/>
    </location>
</feature>
<feature type="compositionally biased region" description="Polar residues" evidence="1">
    <location>
        <begin position="373"/>
        <end position="388"/>
    </location>
</feature>
<feature type="region of interest" description="Disordered" evidence="1">
    <location>
        <begin position="545"/>
        <end position="585"/>
    </location>
</feature>
<feature type="compositionally biased region" description="Polar residues" evidence="1">
    <location>
        <begin position="780"/>
        <end position="790"/>
    </location>
</feature>
<feature type="compositionally biased region" description="Basic residues" evidence="1">
    <location>
        <begin position="288"/>
        <end position="301"/>
    </location>
</feature>
<feature type="compositionally biased region" description="Basic residues" evidence="1">
    <location>
        <begin position="1"/>
        <end position="10"/>
    </location>
</feature>
<feature type="compositionally biased region" description="Low complexity" evidence="1">
    <location>
        <begin position="692"/>
        <end position="703"/>
    </location>
</feature>
<feature type="region of interest" description="Disordered" evidence="1">
    <location>
        <begin position="618"/>
        <end position="791"/>
    </location>
</feature>
<feature type="region of interest" description="Disordered" evidence="1">
    <location>
        <begin position="1"/>
        <end position="177"/>
    </location>
</feature>
<evidence type="ECO:0000313" key="3">
    <source>
        <dbReference type="Proteomes" id="UP001176521"/>
    </source>
</evidence>
<accession>A0AAN6GBT1</accession>